<proteinExistence type="predicted"/>
<feature type="compositionally biased region" description="Polar residues" evidence="1">
    <location>
        <begin position="1"/>
        <end position="11"/>
    </location>
</feature>
<keyword evidence="2" id="KW-0812">Transmembrane</keyword>
<protein>
    <submittedName>
        <fullName evidence="3">Uncharacterized protein</fullName>
    </submittedName>
</protein>
<name>A0A2H0RGS9_9BACT</name>
<sequence>MNETDQANNPVKSPRSRPTEQGQSDGRADEASLNQDANKLARAKAALTNEASLDNWRQSHEQLSERLKEAAKNLISDEQKQKQEAILKAQLTRTEAQKKLAQLEEKRRQEEAAKRREFATRQAEHDKKIEQERQAKISRVIDAQAEIDKIKSRSGVALSPIRTFTRDAGAAIRNEGLSAAQIAQSNPPRKPSESKKGDRSWLAGISLVLFLGALILGLWTVSQKQIISRAPLVPVRSALITTDRQVTLDLGDQSAAELTTALSLLATENADGRESLLEIYLTHEVRETTDQGFVFKPAAVDPQAFNDRLALNLPDRWLRFLDQEMMVGVYSGPETSPFYIFRTDNYENVAAAWLEEENRLTGALLGVFNAEAEEAAGRGLFQDKLIQNRDTRILLDEENRLVALTAWLDEKTFLLTTSEPALLKIIKAYSD</sequence>
<feature type="transmembrane region" description="Helical" evidence="2">
    <location>
        <begin position="200"/>
        <end position="221"/>
    </location>
</feature>
<feature type="region of interest" description="Disordered" evidence="1">
    <location>
        <begin position="178"/>
        <end position="197"/>
    </location>
</feature>
<dbReference type="Proteomes" id="UP000230431">
    <property type="component" value="Unassembled WGS sequence"/>
</dbReference>
<evidence type="ECO:0000256" key="1">
    <source>
        <dbReference type="SAM" id="MobiDB-lite"/>
    </source>
</evidence>
<dbReference type="EMBL" id="PCYK01000030">
    <property type="protein sequence ID" value="PIR45718.1"/>
    <property type="molecule type" value="Genomic_DNA"/>
</dbReference>
<feature type="region of interest" description="Disordered" evidence="1">
    <location>
        <begin position="1"/>
        <end position="39"/>
    </location>
</feature>
<keyword evidence="2" id="KW-1133">Transmembrane helix</keyword>
<comment type="caution">
    <text evidence="3">The sequence shown here is derived from an EMBL/GenBank/DDBJ whole genome shotgun (WGS) entry which is preliminary data.</text>
</comment>
<keyword evidence="2" id="KW-0472">Membrane</keyword>
<gene>
    <name evidence="3" type="ORF">COV08_03590</name>
</gene>
<evidence type="ECO:0000313" key="4">
    <source>
        <dbReference type="Proteomes" id="UP000230431"/>
    </source>
</evidence>
<feature type="region of interest" description="Disordered" evidence="1">
    <location>
        <begin position="102"/>
        <end position="133"/>
    </location>
</feature>
<accession>A0A2H0RGS9</accession>
<reference evidence="3 4" key="1">
    <citation type="submission" date="2017-09" db="EMBL/GenBank/DDBJ databases">
        <title>Depth-based differentiation of microbial function through sediment-hosted aquifers and enrichment of novel symbionts in the deep terrestrial subsurface.</title>
        <authorList>
            <person name="Probst A.J."/>
            <person name="Ladd B."/>
            <person name="Jarett J.K."/>
            <person name="Geller-Mcgrath D.E."/>
            <person name="Sieber C.M."/>
            <person name="Emerson J.B."/>
            <person name="Anantharaman K."/>
            <person name="Thomas B.C."/>
            <person name="Malmstrom R."/>
            <person name="Stieglmeier M."/>
            <person name="Klingl A."/>
            <person name="Woyke T."/>
            <person name="Ryan C.M."/>
            <person name="Banfield J.F."/>
        </authorList>
    </citation>
    <scope>NUCLEOTIDE SEQUENCE [LARGE SCALE GENOMIC DNA]</scope>
    <source>
        <strain evidence="3">CG10_big_fil_rev_8_21_14_0_10_49_38</strain>
    </source>
</reference>
<evidence type="ECO:0000256" key="2">
    <source>
        <dbReference type="SAM" id="Phobius"/>
    </source>
</evidence>
<organism evidence="3 4">
    <name type="scientific">Candidatus Vogelbacteria bacterium CG10_big_fil_rev_8_21_14_0_10_49_38</name>
    <dbReference type="NCBI Taxonomy" id="1975043"/>
    <lineage>
        <taxon>Bacteria</taxon>
        <taxon>Candidatus Vogeliibacteriota</taxon>
    </lineage>
</organism>
<dbReference type="AlphaFoldDB" id="A0A2H0RGS9"/>
<evidence type="ECO:0000313" key="3">
    <source>
        <dbReference type="EMBL" id="PIR45718.1"/>
    </source>
</evidence>